<gene>
    <name evidence="2" type="ORF">KIN20_010646</name>
</gene>
<evidence type="ECO:0000313" key="2">
    <source>
        <dbReference type="EMBL" id="KAJ1353877.1"/>
    </source>
</evidence>
<reference evidence="2" key="1">
    <citation type="submission" date="2021-06" db="EMBL/GenBank/DDBJ databases">
        <title>Parelaphostrongylus tenuis whole genome reference sequence.</title>
        <authorList>
            <person name="Garwood T.J."/>
            <person name="Larsen P.A."/>
            <person name="Fountain-Jones N.M."/>
            <person name="Garbe J.R."/>
            <person name="Macchietto M.G."/>
            <person name="Kania S.A."/>
            <person name="Gerhold R.W."/>
            <person name="Richards J.E."/>
            <person name="Wolf T.M."/>
        </authorList>
    </citation>
    <scope>NUCLEOTIDE SEQUENCE</scope>
    <source>
        <strain evidence="2">MNPRO001-30</strain>
        <tissue evidence="2">Meninges</tissue>
    </source>
</reference>
<sequence length="64" mass="6914">MNKANLSSNSPYKISIFIGSTASALTLTTGQVAVMIIEGMLLIYIPQNEKKILVDQNGCRPRCG</sequence>
<dbReference type="AlphaFoldDB" id="A0AAD5QKD7"/>
<keyword evidence="3" id="KW-1185">Reference proteome</keyword>
<evidence type="ECO:0000256" key="1">
    <source>
        <dbReference type="SAM" id="Phobius"/>
    </source>
</evidence>
<keyword evidence="1" id="KW-0812">Transmembrane</keyword>
<evidence type="ECO:0000313" key="3">
    <source>
        <dbReference type="Proteomes" id="UP001196413"/>
    </source>
</evidence>
<dbReference type="EMBL" id="JAHQIW010001877">
    <property type="protein sequence ID" value="KAJ1353877.1"/>
    <property type="molecule type" value="Genomic_DNA"/>
</dbReference>
<name>A0AAD5QKD7_PARTN</name>
<feature type="transmembrane region" description="Helical" evidence="1">
    <location>
        <begin position="12"/>
        <end position="45"/>
    </location>
</feature>
<keyword evidence="1" id="KW-0472">Membrane</keyword>
<protein>
    <submittedName>
        <fullName evidence="2">Uncharacterized protein</fullName>
    </submittedName>
</protein>
<comment type="caution">
    <text evidence="2">The sequence shown here is derived from an EMBL/GenBank/DDBJ whole genome shotgun (WGS) entry which is preliminary data.</text>
</comment>
<keyword evidence="1" id="KW-1133">Transmembrane helix</keyword>
<accession>A0AAD5QKD7</accession>
<proteinExistence type="predicted"/>
<dbReference type="Proteomes" id="UP001196413">
    <property type="component" value="Unassembled WGS sequence"/>
</dbReference>
<organism evidence="2 3">
    <name type="scientific">Parelaphostrongylus tenuis</name>
    <name type="common">Meningeal worm</name>
    <dbReference type="NCBI Taxonomy" id="148309"/>
    <lineage>
        <taxon>Eukaryota</taxon>
        <taxon>Metazoa</taxon>
        <taxon>Ecdysozoa</taxon>
        <taxon>Nematoda</taxon>
        <taxon>Chromadorea</taxon>
        <taxon>Rhabditida</taxon>
        <taxon>Rhabditina</taxon>
        <taxon>Rhabditomorpha</taxon>
        <taxon>Strongyloidea</taxon>
        <taxon>Metastrongylidae</taxon>
        <taxon>Parelaphostrongylus</taxon>
    </lineage>
</organism>